<accession>A0A369QAJ2</accession>
<organism evidence="1 2">
    <name type="scientific">Alteripontixanthobacter maritimus</name>
    <dbReference type="NCBI Taxonomy" id="2161824"/>
    <lineage>
        <taxon>Bacteria</taxon>
        <taxon>Pseudomonadati</taxon>
        <taxon>Pseudomonadota</taxon>
        <taxon>Alphaproteobacteria</taxon>
        <taxon>Sphingomonadales</taxon>
        <taxon>Erythrobacteraceae</taxon>
        <taxon>Alteripontixanthobacter</taxon>
    </lineage>
</organism>
<evidence type="ECO:0000313" key="1">
    <source>
        <dbReference type="EMBL" id="RDC59939.1"/>
    </source>
</evidence>
<dbReference type="SUPFAM" id="SSF110087">
    <property type="entry name" value="DR1885-like metal-binding protein"/>
    <property type="match status" value="1"/>
</dbReference>
<dbReference type="EMBL" id="QBKA01000002">
    <property type="protein sequence ID" value="RDC59939.1"/>
    <property type="molecule type" value="Genomic_DNA"/>
</dbReference>
<dbReference type="RefSeq" id="WP_115366197.1">
    <property type="nucleotide sequence ID" value="NZ_QBKA01000002.1"/>
</dbReference>
<dbReference type="PROSITE" id="PS51257">
    <property type="entry name" value="PROKAR_LIPOPROTEIN"/>
    <property type="match status" value="1"/>
</dbReference>
<dbReference type="Proteomes" id="UP000253727">
    <property type="component" value="Unassembled WGS sequence"/>
</dbReference>
<keyword evidence="2" id="KW-1185">Reference proteome</keyword>
<dbReference type="Pfam" id="PF04314">
    <property type="entry name" value="PCuAC"/>
    <property type="match status" value="1"/>
</dbReference>
<dbReference type="InterPro" id="IPR007410">
    <property type="entry name" value="LpqE-like"/>
</dbReference>
<gene>
    <name evidence="1" type="ORF">HME9302_01136</name>
</gene>
<dbReference type="AlphaFoldDB" id="A0A369QAJ2"/>
<name>A0A369QAJ2_9SPHN</name>
<proteinExistence type="predicted"/>
<comment type="caution">
    <text evidence="1">The sequence shown here is derived from an EMBL/GenBank/DDBJ whole genome shotgun (WGS) entry which is preliminary data.</text>
</comment>
<evidence type="ECO:0008006" key="3">
    <source>
        <dbReference type="Google" id="ProtNLM"/>
    </source>
</evidence>
<reference evidence="1 2" key="1">
    <citation type="submission" date="2018-04" db="EMBL/GenBank/DDBJ databases">
        <title>Altererythrobacter sp. HME9302 genome sequencing and assembly.</title>
        <authorList>
            <person name="Kang H."/>
            <person name="Kim H."/>
            <person name="Joh K."/>
        </authorList>
    </citation>
    <scope>NUCLEOTIDE SEQUENCE [LARGE SCALE GENOMIC DNA]</scope>
    <source>
        <strain evidence="1 2">HME9302</strain>
    </source>
</reference>
<dbReference type="OrthoDB" id="9796962at2"/>
<sequence>MNKVQLAAGLLGFSALTLSGCGESAPTEEVAPEAVPGLSVTDGRMVLAAVEGNPAAVYFNLAYDGDRGLALNRVAVEGAEDATFHQYGEMDFQVEMMEMSPSPLKKGTKLEFKPGSQHVMATGVSPDLKPGGTTEVTLIVSGGDKLSFPVEILAAGDAR</sequence>
<evidence type="ECO:0000313" key="2">
    <source>
        <dbReference type="Proteomes" id="UP000253727"/>
    </source>
</evidence>
<dbReference type="Gene3D" id="2.60.40.1890">
    <property type="entry name" value="PCu(A)C copper chaperone"/>
    <property type="match status" value="1"/>
</dbReference>
<dbReference type="InterPro" id="IPR036182">
    <property type="entry name" value="PCuAC_sf"/>
</dbReference>
<protein>
    <recommendedName>
        <fullName evidence="3">Copper chaperone PCu(A)C</fullName>
    </recommendedName>
</protein>